<proteinExistence type="inferred from homology"/>
<dbReference type="EC" id="3.1.3.25" evidence="9"/>
<evidence type="ECO:0000313" key="12">
    <source>
        <dbReference type="Proteomes" id="UP000184123"/>
    </source>
</evidence>
<dbReference type="InterPro" id="IPR033942">
    <property type="entry name" value="IMPase"/>
</dbReference>
<dbReference type="PROSITE" id="PS00629">
    <property type="entry name" value="IMP_1"/>
    <property type="match status" value="1"/>
</dbReference>
<dbReference type="SUPFAM" id="SSF56655">
    <property type="entry name" value="Carbohydrate phosphatase"/>
    <property type="match status" value="1"/>
</dbReference>
<sequence>MSSDPHSPEAMSPQHMSLQQRLDKTLEIAAAAGRMILEAREADNLEHHYKDGQELVTTTDVAVDTLIREYLEQHFPGEERLSEELAPDRDAVEQDGALWVVDPIDGTVNFAHGLRHVAVSIAYVKDGVTQLGVVHAPFLNETFTALRGAGAWRNGNPIKASAGKPLEHSLVATGFPYRRDSRPPLMRRLQAVLTHCRDVRRNGSAALDLCDVACGRLDAYYETVSPWDFAAGLLIAREAGASTGHLYPCPEGLPKDLYGENLLVSHADIFDELGDLLRDADAGKLDNQ</sequence>
<comment type="catalytic activity">
    <reaction evidence="1 9">
        <text>a myo-inositol phosphate + H2O = myo-inositol + phosphate</text>
        <dbReference type="Rhea" id="RHEA:24056"/>
        <dbReference type="ChEBI" id="CHEBI:15377"/>
        <dbReference type="ChEBI" id="CHEBI:17268"/>
        <dbReference type="ChEBI" id="CHEBI:43474"/>
        <dbReference type="ChEBI" id="CHEBI:84139"/>
        <dbReference type="EC" id="3.1.3.25"/>
    </reaction>
</comment>
<dbReference type="Pfam" id="PF00459">
    <property type="entry name" value="Inositol_P"/>
    <property type="match status" value="1"/>
</dbReference>
<keyword evidence="6" id="KW-0889">Transcription antitermination</keyword>
<dbReference type="GO" id="GO:0007165">
    <property type="term" value="P:signal transduction"/>
    <property type="evidence" value="ECO:0007669"/>
    <property type="project" value="TreeGrafter"/>
</dbReference>
<dbReference type="PROSITE" id="PS00630">
    <property type="entry name" value="IMP_2"/>
    <property type="match status" value="1"/>
</dbReference>
<reference evidence="11 12" key="1">
    <citation type="submission" date="2016-11" db="EMBL/GenBank/DDBJ databases">
        <authorList>
            <person name="Jaros S."/>
            <person name="Januszkiewicz K."/>
            <person name="Wedrychowicz H."/>
        </authorList>
    </citation>
    <scope>NUCLEOTIDE SEQUENCE [LARGE SCALE GENOMIC DNA]</scope>
    <source>
        <strain evidence="11 12">DSM 4740</strain>
    </source>
</reference>
<evidence type="ECO:0000256" key="4">
    <source>
        <dbReference type="ARBA" id="ARBA00022723"/>
    </source>
</evidence>
<dbReference type="GO" id="GO:0046854">
    <property type="term" value="P:phosphatidylinositol phosphate biosynthetic process"/>
    <property type="evidence" value="ECO:0007669"/>
    <property type="project" value="InterPro"/>
</dbReference>
<feature type="binding site" evidence="8">
    <location>
        <position position="102"/>
    </location>
    <ligand>
        <name>Mg(2+)</name>
        <dbReference type="ChEBI" id="CHEBI:18420"/>
        <label>1</label>
        <note>catalytic</note>
    </ligand>
</feature>
<dbReference type="EMBL" id="FRCA01000001">
    <property type="protein sequence ID" value="SHL50426.1"/>
    <property type="molecule type" value="Genomic_DNA"/>
</dbReference>
<dbReference type="GO" id="GO:0031564">
    <property type="term" value="P:transcription antitermination"/>
    <property type="evidence" value="ECO:0007669"/>
    <property type="project" value="UniProtKB-KW"/>
</dbReference>
<dbReference type="FunFam" id="3.30.540.10:FF:000003">
    <property type="entry name" value="Inositol-1-monophosphatase"/>
    <property type="match status" value="1"/>
</dbReference>
<evidence type="ECO:0000256" key="3">
    <source>
        <dbReference type="ARBA" id="ARBA00009759"/>
    </source>
</evidence>
<dbReference type="InterPro" id="IPR020550">
    <property type="entry name" value="Inositol_monophosphatase_CS"/>
</dbReference>
<evidence type="ECO:0000313" key="13">
    <source>
        <dbReference type="Proteomes" id="UP000321726"/>
    </source>
</evidence>
<evidence type="ECO:0000313" key="11">
    <source>
        <dbReference type="EMBL" id="SHL50426.1"/>
    </source>
</evidence>
<dbReference type="PANTHER" id="PTHR20854:SF4">
    <property type="entry name" value="INOSITOL-1-MONOPHOSPHATASE-RELATED"/>
    <property type="match status" value="1"/>
</dbReference>
<keyword evidence="6" id="KW-0805">Transcription regulation</keyword>
<dbReference type="PRINTS" id="PR00377">
    <property type="entry name" value="IMPHPHTASES"/>
</dbReference>
<evidence type="ECO:0000256" key="1">
    <source>
        <dbReference type="ARBA" id="ARBA00001033"/>
    </source>
</evidence>
<keyword evidence="5 9" id="KW-0378">Hydrolase</keyword>
<dbReference type="Proteomes" id="UP000321726">
    <property type="component" value="Unassembled WGS sequence"/>
</dbReference>
<keyword evidence="4 8" id="KW-0479">Metal-binding</keyword>
<feature type="binding site" evidence="8">
    <location>
        <position position="105"/>
    </location>
    <ligand>
        <name>Mg(2+)</name>
        <dbReference type="ChEBI" id="CHEBI:18420"/>
        <label>1</label>
        <note>catalytic</note>
    </ligand>
</feature>
<feature type="binding site" evidence="8">
    <location>
        <position position="83"/>
    </location>
    <ligand>
        <name>Mg(2+)</name>
        <dbReference type="ChEBI" id="CHEBI:18420"/>
        <label>1</label>
        <note>catalytic</note>
    </ligand>
</feature>
<protein>
    <recommendedName>
        <fullName evidence="9">Inositol-1-monophosphatase</fullName>
        <ecNumber evidence="9">3.1.3.25</ecNumber>
    </recommendedName>
</protein>
<keyword evidence="13" id="KW-1185">Reference proteome</keyword>
<feature type="binding site" evidence="8">
    <location>
        <position position="228"/>
    </location>
    <ligand>
        <name>Mg(2+)</name>
        <dbReference type="ChEBI" id="CHEBI:18420"/>
        <label>1</label>
        <note>catalytic</note>
    </ligand>
</feature>
<dbReference type="GO" id="GO:0006020">
    <property type="term" value="P:inositol metabolic process"/>
    <property type="evidence" value="ECO:0007669"/>
    <property type="project" value="TreeGrafter"/>
</dbReference>
<dbReference type="PANTHER" id="PTHR20854">
    <property type="entry name" value="INOSITOL MONOPHOSPHATASE"/>
    <property type="match status" value="1"/>
</dbReference>
<name>A0A1M7B6B0_9GAMM</name>
<dbReference type="Gene3D" id="3.30.540.10">
    <property type="entry name" value="Fructose-1,6-Bisphosphatase, subunit A, domain 1"/>
    <property type="match status" value="1"/>
</dbReference>
<comment type="cofactor">
    <cofactor evidence="2 8 9">
        <name>Mg(2+)</name>
        <dbReference type="ChEBI" id="CHEBI:18420"/>
    </cofactor>
</comment>
<keyword evidence="7 8" id="KW-0460">Magnesium</keyword>
<dbReference type="STRING" id="44933.SAMN05660971_00773"/>
<evidence type="ECO:0000256" key="6">
    <source>
        <dbReference type="ARBA" id="ARBA00022814"/>
    </source>
</evidence>
<dbReference type="EMBL" id="BJXU01000003">
    <property type="protein sequence ID" value="GEN22129.1"/>
    <property type="molecule type" value="Genomic_DNA"/>
</dbReference>
<evidence type="ECO:0000256" key="9">
    <source>
        <dbReference type="RuleBase" id="RU364068"/>
    </source>
</evidence>
<dbReference type="InterPro" id="IPR000760">
    <property type="entry name" value="Inositol_monophosphatase-like"/>
</dbReference>
<dbReference type="AlphaFoldDB" id="A0A1M7B6B0"/>
<evidence type="ECO:0000256" key="7">
    <source>
        <dbReference type="ARBA" id="ARBA00022842"/>
    </source>
</evidence>
<dbReference type="Proteomes" id="UP000184123">
    <property type="component" value="Unassembled WGS sequence"/>
</dbReference>
<accession>A0A1M7B6B0</accession>
<evidence type="ECO:0000256" key="5">
    <source>
        <dbReference type="ARBA" id="ARBA00022801"/>
    </source>
</evidence>
<dbReference type="CDD" id="cd01639">
    <property type="entry name" value="IMPase"/>
    <property type="match status" value="1"/>
</dbReference>
<comment type="similarity">
    <text evidence="3 9">Belongs to the inositol monophosphatase superfamily.</text>
</comment>
<feature type="binding site" evidence="8">
    <location>
        <position position="104"/>
    </location>
    <ligand>
        <name>Mg(2+)</name>
        <dbReference type="ChEBI" id="CHEBI:18420"/>
        <label>1</label>
        <note>catalytic</note>
    </ligand>
</feature>
<evidence type="ECO:0000313" key="10">
    <source>
        <dbReference type="EMBL" id="GEN22129.1"/>
    </source>
</evidence>
<dbReference type="RefSeq" id="WP_371860365.1">
    <property type="nucleotide sequence ID" value="NZ_BJXU01000003.1"/>
</dbReference>
<dbReference type="GO" id="GO:0046872">
    <property type="term" value="F:metal ion binding"/>
    <property type="evidence" value="ECO:0007669"/>
    <property type="project" value="UniProtKB-KW"/>
</dbReference>
<keyword evidence="6" id="KW-0804">Transcription</keyword>
<organism evidence="11 12">
    <name type="scientific">Halomonas cupida</name>
    <dbReference type="NCBI Taxonomy" id="44933"/>
    <lineage>
        <taxon>Bacteria</taxon>
        <taxon>Pseudomonadati</taxon>
        <taxon>Pseudomonadota</taxon>
        <taxon>Gammaproteobacteria</taxon>
        <taxon>Oceanospirillales</taxon>
        <taxon>Halomonadaceae</taxon>
        <taxon>Halomonas</taxon>
    </lineage>
</organism>
<dbReference type="Gene3D" id="3.40.190.80">
    <property type="match status" value="1"/>
</dbReference>
<gene>
    <name evidence="10" type="ORF">HCU01_00780</name>
    <name evidence="11" type="ORF">SAMN05660971_00773</name>
</gene>
<evidence type="ECO:0000256" key="2">
    <source>
        <dbReference type="ARBA" id="ARBA00001946"/>
    </source>
</evidence>
<dbReference type="GO" id="GO:0008934">
    <property type="term" value="F:inositol monophosphate 1-phosphatase activity"/>
    <property type="evidence" value="ECO:0007669"/>
    <property type="project" value="InterPro"/>
</dbReference>
<reference evidence="10 13" key="2">
    <citation type="submission" date="2019-07" db="EMBL/GenBank/DDBJ databases">
        <title>Whole genome shotgun sequence of Halomonas cupida NBRC 102219.</title>
        <authorList>
            <person name="Hosoyama A."/>
            <person name="Uohara A."/>
            <person name="Ohji S."/>
            <person name="Ichikawa N."/>
        </authorList>
    </citation>
    <scope>NUCLEOTIDE SEQUENCE [LARGE SCALE GENOMIC DNA]</scope>
    <source>
        <strain evidence="10 13">NBRC 102219</strain>
    </source>
</reference>
<dbReference type="InterPro" id="IPR020583">
    <property type="entry name" value="Inositol_monoP_metal-BS"/>
</dbReference>
<evidence type="ECO:0000256" key="8">
    <source>
        <dbReference type="PIRSR" id="PIRSR600760-2"/>
    </source>
</evidence>